<gene>
    <name evidence="1" type="ORF">EV03_0001</name>
</gene>
<evidence type="ECO:0000313" key="1">
    <source>
        <dbReference type="EMBL" id="KGG22484.1"/>
    </source>
</evidence>
<dbReference type="RefSeq" id="WP_036904023.1">
    <property type="nucleotide sequence ID" value="NZ_CP138967.1"/>
</dbReference>
<accession>A0A0A2CD49</accession>
<proteinExistence type="predicted"/>
<evidence type="ECO:0008006" key="3">
    <source>
        <dbReference type="Google" id="ProtNLM"/>
    </source>
</evidence>
<name>A0A0A2CD49_PROMR</name>
<evidence type="ECO:0000313" key="2">
    <source>
        <dbReference type="Proteomes" id="UP000030392"/>
    </source>
</evidence>
<organism evidence="1 2">
    <name type="scientific">Prochlorococcus marinus str. PAC1</name>
    <dbReference type="NCBI Taxonomy" id="59924"/>
    <lineage>
        <taxon>Bacteria</taxon>
        <taxon>Bacillati</taxon>
        <taxon>Cyanobacteriota</taxon>
        <taxon>Cyanophyceae</taxon>
        <taxon>Synechococcales</taxon>
        <taxon>Prochlorococcaceae</taxon>
        <taxon>Prochlorococcus</taxon>
    </lineage>
</organism>
<comment type="caution">
    <text evidence="1">The sequence shown here is derived from an EMBL/GenBank/DDBJ whole genome shotgun (WGS) entry which is preliminary data.</text>
</comment>
<dbReference type="EMBL" id="JNAX01000001">
    <property type="protein sequence ID" value="KGG22484.1"/>
    <property type="molecule type" value="Genomic_DNA"/>
</dbReference>
<dbReference type="Proteomes" id="UP000030392">
    <property type="component" value="Unassembled WGS sequence"/>
</dbReference>
<protein>
    <recommendedName>
        <fullName evidence="3">Nif11 domain-containing protein</fullName>
    </recommendedName>
</protein>
<reference evidence="2" key="1">
    <citation type="journal article" date="2014" name="Sci. Data">
        <title>Genomes of diverse isolates of the marine cyanobacterium Prochlorococcus.</title>
        <authorList>
            <person name="Biller S."/>
            <person name="Berube P."/>
            <person name="Thompson J."/>
            <person name="Kelly L."/>
            <person name="Roggensack S."/>
            <person name="Awad L."/>
            <person name="Roache-Johnson K."/>
            <person name="Ding H."/>
            <person name="Giovannoni S.J."/>
            <person name="Moore L.R."/>
            <person name="Chisholm S.W."/>
        </authorList>
    </citation>
    <scope>NUCLEOTIDE SEQUENCE [LARGE SCALE GENOMIC DNA]</scope>
    <source>
        <strain evidence="2">PAC1</strain>
    </source>
</reference>
<dbReference type="AlphaFoldDB" id="A0A0A2CD49"/>
<sequence>MATLQDFKNLQDSVSSSDQAEIAELYLTDRDAAVSKMIGIAFDKGVTLTSEEVQSFIIQLDEDDEFEDIELTAAALSSISGGGRGGKEEEAENLYCIYWVPLKKKQCGSSEGGFVLYCQPLKLVDN</sequence>